<keyword evidence="5 6" id="KW-0472">Membrane</keyword>
<dbReference type="Proteomes" id="UP000179627">
    <property type="component" value="Unassembled WGS sequence"/>
</dbReference>
<dbReference type="PANTHER" id="PTHR42718">
    <property type="entry name" value="MAJOR FACILITATOR SUPERFAMILY MULTIDRUG TRANSPORTER MFSC"/>
    <property type="match status" value="1"/>
</dbReference>
<feature type="transmembrane region" description="Helical" evidence="6">
    <location>
        <begin position="231"/>
        <end position="248"/>
    </location>
</feature>
<feature type="transmembrane region" description="Helical" evidence="6">
    <location>
        <begin position="82"/>
        <end position="100"/>
    </location>
</feature>
<evidence type="ECO:0000313" key="9">
    <source>
        <dbReference type="Proteomes" id="UP000179627"/>
    </source>
</evidence>
<feature type="transmembrane region" description="Helical" evidence="6">
    <location>
        <begin position="53"/>
        <end position="70"/>
    </location>
</feature>
<dbReference type="RefSeq" id="WP_071082441.1">
    <property type="nucleotide sequence ID" value="NZ_MBLM01000020.1"/>
</dbReference>
<keyword evidence="4 6" id="KW-1133">Transmembrane helix</keyword>
<evidence type="ECO:0000256" key="5">
    <source>
        <dbReference type="ARBA" id="ARBA00023136"/>
    </source>
</evidence>
<name>A0A1S1RCM4_9ACTN</name>
<protein>
    <submittedName>
        <fullName evidence="8">MFS transporter</fullName>
    </submittedName>
</protein>
<accession>A0A1S1RCM4</accession>
<dbReference type="InterPro" id="IPR011701">
    <property type="entry name" value="MFS"/>
</dbReference>
<keyword evidence="3 6" id="KW-0812">Transmembrane</keyword>
<evidence type="ECO:0000256" key="2">
    <source>
        <dbReference type="ARBA" id="ARBA00022448"/>
    </source>
</evidence>
<evidence type="ECO:0000313" key="8">
    <source>
        <dbReference type="EMBL" id="OHV44523.1"/>
    </source>
</evidence>
<dbReference type="GO" id="GO:0005886">
    <property type="term" value="C:plasma membrane"/>
    <property type="evidence" value="ECO:0007669"/>
    <property type="project" value="UniProtKB-SubCell"/>
</dbReference>
<dbReference type="CDD" id="cd17504">
    <property type="entry name" value="MFS_MMR_MDR_like"/>
    <property type="match status" value="1"/>
</dbReference>
<keyword evidence="2" id="KW-0813">Transport</keyword>
<comment type="subcellular location">
    <subcellularLocation>
        <location evidence="1">Cell membrane</location>
        <topology evidence="1">Multi-pass membrane protein</topology>
    </subcellularLocation>
</comment>
<dbReference type="Pfam" id="PF07690">
    <property type="entry name" value="MFS_1"/>
    <property type="match status" value="1"/>
</dbReference>
<dbReference type="GO" id="GO:0022857">
    <property type="term" value="F:transmembrane transporter activity"/>
    <property type="evidence" value="ECO:0007669"/>
    <property type="project" value="InterPro"/>
</dbReference>
<keyword evidence="9" id="KW-1185">Reference proteome</keyword>
<dbReference type="SUPFAM" id="SSF103473">
    <property type="entry name" value="MFS general substrate transporter"/>
    <property type="match status" value="2"/>
</dbReference>
<feature type="domain" description="Major facilitator superfamily (MFS) profile" evidence="7">
    <location>
        <begin position="15"/>
        <end position="462"/>
    </location>
</feature>
<comment type="caution">
    <text evidence="8">The sequence shown here is derived from an EMBL/GenBank/DDBJ whole genome shotgun (WGS) entry which is preliminary data.</text>
</comment>
<dbReference type="PROSITE" id="PS50850">
    <property type="entry name" value="MFS"/>
    <property type="match status" value="1"/>
</dbReference>
<feature type="transmembrane region" description="Helical" evidence="6">
    <location>
        <begin position="268"/>
        <end position="292"/>
    </location>
</feature>
<dbReference type="Gene3D" id="1.20.1250.20">
    <property type="entry name" value="MFS general substrate transporter like domains"/>
    <property type="match status" value="2"/>
</dbReference>
<evidence type="ECO:0000256" key="1">
    <source>
        <dbReference type="ARBA" id="ARBA00004651"/>
    </source>
</evidence>
<feature type="transmembrane region" description="Helical" evidence="6">
    <location>
        <begin position="364"/>
        <end position="387"/>
    </location>
</feature>
<proteinExistence type="predicted"/>
<feature type="transmembrane region" description="Helical" evidence="6">
    <location>
        <begin position="168"/>
        <end position="187"/>
    </location>
</feature>
<evidence type="ECO:0000259" key="7">
    <source>
        <dbReference type="PROSITE" id="PS50850"/>
    </source>
</evidence>
<dbReference type="AlphaFoldDB" id="A0A1S1RCM4"/>
<feature type="transmembrane region" description="Helical" evidence="6">
    <location>
        <begin position="138"/>
        <end position="162"/>
    </location>
</feature>
<feature type="transmembrane region" description="Helical" evidence="6">
    <location>
        <begin position="339"/>
        <end position="358"/>
    </location>
</feature>
<feature type="transmembrane region" description="Helical" evidence="6">
    <location>
        <begin position="199"/>
        <end position="219"/>
    </location>
</feature>
<reference evidence="9" key="1">
    <citation type="submission" date="2016-07" db="EMBL/GenBank/DDBJ databases">
        <title>Sequence Frankia sp. strain CcI1.17.</title>
        <authorList>
            <person name="Ghodhbane-Gtari F."/>
            <person name="Swanson E."/>
            <person name="Gueddou A."/>
            <person name="Morris K."/>
            <person name="Hezbri K."/>
            <person name="Ktari A."/>
            <person name="Nouioui I."/>
            <person name="Abebe-Akele F."/>
            <person name="Simpson S."/>
            <person name="Thomas K."/>
            <person name="Gtari M."/>
            <person name="Tisa L.S."/>
            <person name="Hurst S."/>
        </authorList>
    </citation>
    <scope>NUCLEOTIDE SEQUENCE [LARGE SCALE GENOMIC DNA]</scope>
    <source>
        <strain evidence="9">Cc1.17</strain>
    </source>
</reference>
<sequence>MNPSITEQRAHHQLTFSVLAAGAATFGLLQSLVSPVLPTIQEALHTSQTNVTWVLTVYLLSASIFTPIMGRLGDMSGKKRMFVIALGALAIGCLLSALATNLLVMIIGRVIQGVGGGVLPLAFGIIRDEFPRDKVAGAVGSVAGLSAAGAGAGIVLAGPIVNAFDYHWLFWIPLILLLLSGLAAQFVVPESPERKAGSINWLTAALLSGWLVALLLAVSEAPSSGWSSARVLVLLAVAVVLVVVWVVAESRAEHPLIDMRMMRIRAVWAANLVALLSGLAFYASFAFLPQLLQTPSAAGYGFGASITESGLMMLPQTVGVFVLGLVAGRMALRFGSKNVVIAGSVIGTVGYLLIAVAHDREWGIYLITLVIGVGVGMAFAAMSNLIVAAVPAHQTGVASGMNANIRTIGGALGASLMASIVTAGASPSGLPEESGYTNGFLMLSGALLLGALAALFIPAVRRDPLTHAEPDVELRHAEAALVPGGTLVGDESE</sequence>
<organism evidence="8 9">
    <name type="scientific">Parafrankia colletiae</name>
    <dbReference type="NCBI Taxonomy" id="573497"/>
    <lineage>
        <taxon>Bacteria</taxon>
        <taxon>Bacillati</taxon>
        <taxon>Actinomycetota</taxon>
        <taxon>Actinomycetes</taxon>
        <taxon>Frankiales</taxon>
        <taxon>Frankiaceae</taxon>
        <taxon>Parafrankia</taxon>
    </lineage>
</organism>
<dbReference type="EMBL" id="MBLM01000020">
    <property type="protein sequence ID" value="OHV44523.1"/>
    <property type="molecule type" value="Genomic_DNA"/>
</dbReference>
<feature type="transmembrane region" description="Helical" evidence="6">
    <location>
        <begin position="312"/>
        <end position="332"/>
    </location>
</feature>
<dbReference type="PANTHER" id="PTHR42718:SF9">
    <property type="entry name" value="MAJOR FACILITATOR SUPERFAMILY MULTIDRUG TRANSPORTER MFSC"/>
    <property type="match status" value="1"/>
</dbReference>
<dbReference type="InterPro" id="IPR020846">
    <property type="entry name" value="MFS_dom"/>
</dbReference>
<evidence type="ECO:0000256" key="6">
    <source>
        <dbReference type="SAM" id="Phobius"/>
    </source>
</evidence>
<feature type="transmembrane region" description="Helical" evidence="6">
    <location>
        <begin position="439"/>
        <end position="460"/>
    </location>
</feature>
<evidence type="ECO:0000256" key="4">
    <source>
        <dbReference type="ARBA" id="ARBA00022989"/>
    </source>
</evidence>
<evidence type="ECO:0000256" key="3">
    <source>
        <dbReference type="ARBA" id="ARBA00022692"/>
    </source>
</evidence>
<dbReference type="InterPro" id="IPR036259">
    <property type="entry name" value="MFS_trans_sf"/>
</dbReference>
<feature type="transmembrane region" description="Helical" evidence="6">
    <location>
        <begin position="408"/>
        <end position="427"/>
    </location>
</feature>
<gene>
    <name evidence="8" type="ORF">CC117_32265</name>
</gene>
<feature type="transmembrane region" description="Helical" evidence="6">
    <location>
        <begin position="12"/>
        <end position="33"/>
    </location>
</feature>